<comment type="caution">
    <text evidence="6">The sequence shown here is derived from an EMBL/GenBank/DDBJ whole genome shotgun (WGS) entry which is preliminary data.</text>
</comment>
<dbReference type="SMART" id="SM00043">
    <property type="entry name" value="CY"/>
    <property type="match status" value="1"/>
</dbReference>
<proteinExistence type="inferred from homology"/>
<keyword evidence="2 3" id="KW-0789">Thiol protease inhibitor</keyword>
<evidence type="ECO:0000259" key="5">
    <source>
        <dbReference type="SMART" id="SM00043"/>
    </source>
</evidence>
<dbReference type="Pfam" id="PF16845">
    <property type="entry name" value="SQAPI"/>
    <property type="match status" value="1"/>
</dbReference>
<dbReference type="PROSITE" id="PS00287">
    <property type="entry name" value="CYSTATIN"/>
    <property type="match status" value="1"/>
</dbReference>
<reference evidence="6" key="1">
    <citation type="journal article" date="2023" name="Plant J.">
        <title>Genome sequences and population genomics provide insights into the demographic history, inbreeding, and mutation load of two 'living fossil' tree species of Dipteronia.</title>
        <authorList>
            <person name="Feng Y."/>
            <person name="Comes H.P."/>
            <person name="Chen J."/>
            <person name="Zhu S."/>
            <person name="Lu R."/>
            <person name="Zhang X."/>
            <person name="Li P."/>
            <person name="Qiu J."/>
            <person name="Olsen K.M."/>
            <person name="Qiu Y."/>
        </authorList>
    </citation>
    <scope>NUCLEOTIDE SEQUENCE</scope>
    <source>
        <strain evidence="6">KIB01</strain>
    </source>
</reference>
<keyword evidence="4" id="KW-0812">Transmembrane</keyword>
<evidence type="ECO:0000256" key="2">
    <source>
        <dbReference type="ARBA" id="ARBA00022704"/>
    </source>
</evidence>
<dbReference type="Proteomes" id="UP001280121">
    <property type="component" value="Unassembled WGS sequence"/>
</dbReference>
<accession>A0AAD9WLM2</accession>
<sequence length="235" mass="26348">MNDSNSSRSYSNAQFLILILVSLTTTAILIGTQFQVMATLGGLSDSNCAEIDNLGRFAVEQHNKKENAVLEFARVVKAQEQLVAGTLHHLTIEVIDAGKKKLYDAKVWVKPWLNFKDLQEFKHAGDSPTFTSSDLGCKSGGHSPGWKEVPVHDPAVQHAANHAITSIQQRSNSLLPYVLQEILHAKAEVIDEFEKYNMLLKVKRGEKEEKFNVEVHRKKESGFLLNHMEQDHSKC</sequence>
<name>A0AAD9WLM2_9ROSI</name>
<dbReference type="SUPFAM" id="SSF54403">
    <property type="entry name" value="Cystatin/monellin"/>
    <property type="match status" value="2"/>
</dbReference>
<organism evidence="6 7">
    <name type="scientific">Dipteronia dyeriana</name>
    <dbReference type="NCBI Taxonomy" id="168575"/>
    <lineage>
        <taxon>Eukaryota</taxon>
        <taxon>Viridiplantae</taxon>
        <taxon>Streptophyta</taxon>
        <taxon>Embryophyta</taxon>
        <taxon>Tracheophyta</taxon>
        <taxon>Spermatophyta</taxon>
        <taxon>Magnoliopsida</taxon>
        <taxon>eudicotyledons</taxon>
        <taxon>Gunneridae</taxon>
        <taxon>Pentapetalae</taxon>
        <taxon>rosids</taxon>
        <taxon>malvids</taxon>
        <taxon>Sapindales</taxon>
        <taxon>Sapindaceae</taxon>
        <taxon>Hippocastanoideae</taxon>
        <taxon>Acereae</taxon>
        <taxon>Dipteronia</taxon>
    </lineage>
</organism>
<dbReference type="InterPro" id="IPR018073">
    <property type="entry name" value="Prot_inh_cystat_CS"/>
</dbReference>
<keyword evidence="4" id="KW-0472">Membrane</keyword>
<protein>
    <recommendedName>
        <fullName evidence="3">Cysteine proteinase inhibitor</fullName>
    </recommendedName>
</protein>
<feature type="domain" description="Cystatin" evidence="5">
    <location>
        <begin position="38"/>
        <end position="124"/>
    </location>
</feature>
<dbReference type="InterPro" id="IPR046350">
    <property type="entry name" value="Cystatin_sf"/>
</dbReference>
<dbReference type="AlphaFoldDB" id="A0AAD9WLM2"/>
<dbReference type="EMBL" id="JANJYI010000009">
    <property type="protein sequence ID" value="KAK2634443.1"/>
    <property type="molecule type" value="Genomic_DNA"/>
</dbReference>
<keyword evidence="4" id="KW-1133">Transmembrane helix</keyword>
<evidence type="ECO:0000313" key="7">
    <source>
        <dbReference type="Proteomes" id="UP001280121"/>
    </source>
</evidence>
<dbReference type="PANTHER" id="PTHR11413:SF103">
    <property type="entry name" value="CYSTEINE PROTEINASE INHIBITOR 12"/>
    <property type="match status" value="1"/>
</dbReference>
<evidence type="ECO:0000256" key="3">
    <source>
        <dbReference type="RuleBase" id="RU362130"/>
    </source>
</evidence>
<evidence type="ECO:0000256" key="4">
    <source>
        <dbReference type="SAM" id="Phobius"/>
    </source>
</evidence>
<dbReference type="Gene3D" id="3.10.450.10">
    <property type="match status" value="2"/>
</dbReference>
<dbReference type="FunFam" id="3.10.450.10:FF:000016">
    <property type="entry name" value="Cysteine proteinase inhibitor"/>
    <property type="match status" value="1"/>
</dbReference>
<keyword evidence="7" id="KW-1185">Reference proteome</keyword>
<feature type="transmembrane region" description="Helical" evidence="4">
    <location>
        <begin position="12"/>
        <end position="30"/>
    </location>
</feature>
<dbReference type="CDD" id="cd00042">
    <property type="entry name" value="CY"/>
    <property type="match status" value="1"/>
</dbReference>
<dbReference type="InterPro" id="IPR027214">
    <property type="entry name" value="Cystatin"/>
</dbReference>
<evidence type="ECO:0000313" key="6">
    <source>
        <dbReference type="EMBL" id="KAK2634443.1"/>
    </source>
</evidence>
<comment type="similarity">
    <text evidence="3">Belongs to the cystatin family. Phytocystatin subfamily.</text>
</comment>
<evidence type="ECO:0000256" key="1">
    <source>
        <dbReference type="ARBA" id="ARBA00022690"/>
    </source>
</evidence>
<dbReference type="PANTHER" id="PTHR11413">
    <property type="entry name" value="CYSTATIN FAMILY MEMBER"/>
    <property type="match status" value="1"/>
</dbReference>
<dbReference type="InterPro" id="IPR000010">
    <property type="entry name" value="Cystatin_dom"/>
</dbReference>
<dbReference type="GO" id="GO:0004869">
    <property type="term" value="F:cysteine-type endopeptidase inhibitor activity"/>
    <property type="evidence" value="ECO:0007669"/>
    <property type="project" value="UniProtKB-KW"/>
</dbReference>
<keyword evidence="1 3" id="KW-0646">Protease inhibitor</keyword>
<dbReference type="FunFam" id="3.10.450.10:FF:000013">
    <property type="entry name" value="Cysteine proteinase inhibitor"/>
    <property type="match status" value="1"/>
</dbReference>
<gene>
    <name evidence="6" type="ORF">Ddye_029235</name>
</gene>